<sequence>MLQAATTLEKMSSSLAVLDRTNCNADLYISTIREEDQGGLSLPPKLVAAAASGELSIQISILVMLDDYSEPEPESSLLNTVVIDT</sequence>
<evidence type="ECO:0000313" key="1">
    <source>
        <dbReference type="EMBL" id="MBD2770613.1"/>
    </source>
</evidence>
<gene>
    <name evidence="1" type="ORF">ICL16_00350</name>
</gene>
<evidence type="ECO:0000313" key="2">
    <source>
        <dbReference type="Proteomes" id="UP000629098"/>
    </source>
</evidence>
<dbReference type="Proteomes" id="UP000629098">
    <property type="component" value="Unassembled WGS sequence"/>
</dbReference>
<accession>A0A8J7BWC0</accession>
<dbReference type="AlphaFoldDB" id="A0A8J7BWC0"/>
<dbReference type="RefSeq" id="WP_190824910.1">
    <property type="nucleotide sequence ID" value="NZ_CAWPPI010000005.1"/>
</dbReference>
<organism evidence="1 2">
    <name type="scientific">Iningainema tapete BLCC-T55</name>
    <dbReference type="NCBI Taxonomy" id="2748662"/>
    <lineage>
        <taxon>Bacteria</taxon>
        <taxon>Bacillati</taxon>
        <taxon>Cyanobacteriota</taxon>
        <taxon>Cyanophyceae</taxon>
        <taxon>Nostocales</taxon>
        <taxon>Scytonemataceae</taxon>
        <taxon>Iningainema tapete</taxon>
    </lineage>
</organism>
<dbReference type="EMBL" id="JACXAE010000005">
    <property type="protein sequence ID" value="MBD2770613.1"/>
    <property type="molecule type" value="Genomic_DNA"/>
</dbReference>
<protein>
    <submittedName>
        <fullName evidence="1">Uncharacterized protein</fullName>
    </submittedName>
</protein>
<reference evidence="1" key="1">
    <citation type="submission" date="2020-09" db="EMBL/GenBank/DDBJ databases">
        <title>Iningainema tapete sp. nov. (Scytonemataceae, Cyanobacteria) from greenhouses in central Florida (USA) produces two types of nodularin with biosynthetic potential for microcystin-LR and anabaenopeptins.</title>
        <authorList>
            <person name="Berthold D.E."/>
            <person name="Lefler F.W."/>
            <person name="Huang I.-S."/>
            <person name="Abdulla H."/>
            <person name="Zimba P.V."/>
            <person name="Laughinghouse H.D. IV."/>
        </authorList>
    </citation>
    <scope>NUCLEOTIDE SEQUENCE</scope>
    <source>
        <strain evidence="1">BLCCT55</strain>
    </source>
</reference>
<proteinExistence type="predicted"/>
<comment type="caution">
    <text evidence="1">The sequence shown here is derived from an EMBL/GenBank/DDBJ whole genome shotgun (WGS) entry which is preliminary data.</text>
</comment>
<keyword evidence="2" id="KW-1185">Reference proteome</keyword>
<name>A0A8J7BWC0_9CYAN</name>